<dbReference type="InterPro" id="IPR050994">
    <property type="entry name" value="At_inactive_RLKs"/>
</dbReference>
<proteinExistence type="predicted"/>
<sequence>MEVIGHVRHENVTPLRAYYFSEDAKLVLYDHYSNGSISAMLHGNTGENRAHLNWDTRYGFVSDFGFANMIATSVMQSEWYHAPEVKNTRNVSQASDVYSFGILLFELLTRKSPLDSTGGDEVVDLVKLVSSVNRKKHTTKVFDVELLRNPDIEEQMVKMLQIGMSCKNSKEETSNV</sequence>
<organism evidence="2 3">
    <name type="scientific">Forsythia ovata</name>
    <dbReference type="NCBI Taxonomy" id="205694"/>
    <lineage>
        <taxon>Eukaryota</taxon>
        <taxon>Viridiplantae</taxon>
        <taxon>Streptophyta</taxon>
        <taxon>Embryophyta</taxon>
        <taxon>Tracheophyta</taxon>
        <taxon>Spermatophyta</taxon>
        <taxon>Magnoliopsida</taxon>
        <taxon>eudicotyledons</taxon>
        <taxon>Gunneridae</taxon>
        <taxon>Pentapetalae</taxon>
        <taxon>asterids</taxon>
        <taxon>lamiids</taxon>
        <taxon>Lamiales</taxon>
        <taxon>Oleaceae</taxon>
        <taxon>Forsythieae</taxon>
        <taxon>Forsythia</taxon>
    </lineage>
</organism>
<protein>
    <submittedName>
        <fullName evidence="2">Inactive receptor kinase</fullName>
    </submittedName>
</protein>
<evidence type="ECO:0000259" key="1">
    <source>
        <dbReference type="PROSITE" id="PS50011"/>
    </source>
</evidence>
<dbReference type="InterPro" id="IPR011009">
    <property type="entry name" value="Kinase-like_dom_sf"/>
</dbReference>
<dbReference type="PROSITE" id="PS50011">
    <property type="entry name" value="PROTEIN_KINASE_DOM"/>
    <property type="match status" value="1"/>
</dbReference>
<dbReference type="GO" id="GO:0016301">
    <property type="term" value="F:kinase activity"/>
    <property type="evidence" value="ECO:0007669"/>
    <property type="project" value="UniProtKB-KW"/>
</dbReference>
<dbReference type="Pfam" id="PF00069">
    <property type="entry name" value="Pkinase"/>
    <property type="match status" value="1"/>
</dbReference>
<reference evidence="3" key="1">
    <citation type="submission" date="2024-07" db="EMBL/GenBank/DDBJ databases">
        <title>Two chromosome-level genome assemblies of Korean endemic species Abeliophyllum distichum and Forsythia ovata (Oleaceae).</title>
        <authorList>
            <person name="Jang H."/>
        </authorList>
    </citation>
    <scope>NUCLEOTIDE SEQUENCE [LARGE SCALE GENOMIC DNA]</scope>
</reference>
<keyword evidence="2" id="KW-0418">Kinase</keyword>
<keyword evidence="2" id="KW-0808">Transferase</keyword>
<gene>
    <name evidence="2" type="ORF">Fot_03427</name>
</gene>
<dbReference type="Gene3D" id="1.10.510.10">
    <property type="entry name" value="Transferase(Phosphotransferase) domain 1"/>
    <property type="match status" value="1"/>
</dbReference>
<dbReference type="SUPFAM" id="SSF56112">
    <property type="entry name" value="Protein kinase-like (PK-like)"/>
    <property type="match status" value="1"/>
</dbReference>
<comment type="caution">
    <text evidence="2">The sequence shown here is derived from an EMBL/GenBank/DDBJ whole genome shotgun (WGS) entry which is preliminary data.</text>
</comment>
<name>A0ABD1X9P4_9LAMI</name>
<feature type="domain" description="Protein kinase" evidence="1">
    <location>
        <begin position="1"/>
        <end position="176"/>
    </location>
</feature>
<evidence type="ECO:0000313" key="3">
    <source>
        <dbReference type="Proteomes" id="UP001604277"/>
    </source>
</evidence>
<keyword evidence="3" id="KW-1185">Reference proteome</keyword>
<keyword evidence="2" id="KW-0675">Receptor</keyword>
<dbReference type="PANTHER" id="PTHR48010">
    <property type="entry name" value="OS05G0588300 PROTEIN"/>
    <property type="match status" value="1"/>
</dbReference>
<dbReference type="Proteomes" id="UP001604277">
    <property type="component" value="Unassembled WGS sequence"/>
</dbReference>
<dbReference type="AlphaFoldDB" id="A0ABD1X9P4"/>
<dbReference type="InterPro" id="IPR000719">
    <property type="entry name" value="Prot_kinase_dom"/>
</dbReference>
<accession>A0ABD1X9P4</accession>
<evidence type="ECO:0000313" key="2">
    <source>
        <dbReference type="EMBL" id="KAL2558688.1"/>
    </source>
</evidence>
<dbReference type="PANTHER" id="PTHR48010:SF1">
    <property type="entry name" value="PROTEIN KINASE DOMAIN-CONTAINING PROTEIN"/>
    <property type="match status" value="1"/>
</dbReference>
<dbReference type="EMBL" id="JBFOLJ010000001">
    <property type="protein sequence ID" value="KAL2558688.1"/>
    <property type="molecule type" value="Genomic_DNA"/>
</dbReference>